<dbReference type="EMBL" id="BGPR01183981">
    <property type="protein sequence ID" value="GBM71379.1"/>
    <property type="molecule type" value="Genomic_DNA"/>
</dbReference>
<evidence type="ECO:0000313" key="4">
    <source>
        <dbReference type="Proteomes" id="UP000499080"/>
    </source>
</evidence>
<feature type="region of interest" description="Disordered" evidence="1">
    <location>
        <begin position="1"/>
        <end position="45"/>
    </location>
</feature>
<organism evidence="3 4">
    <name type="scientific">Araneus ventricosus</name>
    <name type="common">Orbweaver spider</name>
    <name type="synonym">Epeira ventricosa</name>
    <dbReference type="NCBI Taxonomy" id="182803"/>
    <lineage>
        <taxon>Eukaryota</taxon>
        <taxon>Metazoa</taxon>
        <taxon>Ecdysozoa</taxon>
        <taxon>Arthropoda</taxon>
        <taxon>Chelicerata</taxon>
        <taxon>Arachnida</taxon>
        <taxon>Araneae</taxon>
        <taxon>Araneomorphae</taxon>
        <taxon>Entelegynae</taxon>
        <taxon>Araneoidea</taxon>
        <taxon>Araneidae</taxon>
        <taxon>Araneus</taxon>
    </lineage>
</organism>
<sequence>MTNGLNQSSNLGFKFRGRKFSGTRDPIPSRSSSDAANEEPSSSNTFRASGAWFFIVLREVANLSAVLFFLTWQIYLEISLSNFKTDINVDKRKKKHF</sequence>
<evidence type="ECO:0000313" key="3">
    <source>
        <dbReference type="EMBL" id="GBM71379.1"/>
    </source>
</evidence>
<evidence type="ECO:0000256" key="1">
    <source>
        <dbReference type="SAM" id="MobiDB-lite"/>
    </source>
</evidence>
<reference evidence="3 4" key="1">
    <citation type="journal article" date="2019" name="Sci. Rep.">
        <title>Orb-weaving spider Araneus ventricosus genome elucidates the spidroin gene catalogue.</title>
        <authorList>
            <person name="Kono N."/>
            <person name="Nakamura H."/>
            <person name="Ohtoshi R."/>
            <person name="Moran D.A.P."/>
            <person name="Shinohara A."/>
            <person name="Yoshida Y."/>
            <person name="Fujiwara M."/>
            <person name="Mori M."/>
            <person name="Tomita M."/>
            <person name="Arakawa K."/>
        </authorList>
    </citation>
    <scope>NUCLEOTIDE SEQUENCE [LARGE SCALE GENOMIC DNA]</scope>
</reference>
<accession>A0A4Y2I2I4</accession>
<gene>
    <name evidence="3" type="ORF">AVEN_16759_1</name>
</gene>
<keyword evidence="4" id="KW-1185">Reference proteome</keyword>
<keyword evidence="2" id="KW-0812">Transmembrane</keyword>
<name>A0A4Y2I2I4_ARAVE</name>
<feature type="compositionally biased region" description="Polar residues" evidence="1">
    <location>
        <begin position="29"/>
        <end position="45"/>
    </location>
</feature>
<comment type="caution">
    <text evidence="3">The sequence shown here is derived from an EMBL/GenBank/DDBJ whole genome shotgun (WGS) entry which is preliminary data.</text>
</comment>
<feature type="compositionally biased region" description="Polar residues" evidence="1">
    <location>
        <begin position="1"/>
        <end position="11"/>
    </location>
</feature>
<dbReference type="AlphaFoldDB" id="A0A4Y2I2I4"/>
<dbReference type="Proteomes" id="UP000499080">
    <property type="component" value="Unassembled WGS sequence"/>
</dbReference>
<proteinExistence type="predicted"/>
<keyword evidence="2" id="KW-0472">Membrane</keyword>
<keyword evidence="2" id="KW-1133">Transmembrane helix</keyword>
<feature type="transmembrane region" description="Helical" evidence="2">
    <location>
        <begin position="51"/>
        <end position="75"/>
    </location>
</feature>
<evidence type="ECO:0000256" key="2">
    <source>
        <dbReference type="SAM" id="Phobius"/>
    </source>
</evidence>
<protein>
    <submittedName>
        <fullName evidence="3">Uncharacterized protein</fullName>
    </submittedName>
</protein>